<name>D3F159_CONWI</name>
<dbReference type="PANTHER" id="PTHR37305">
    <property type="entry name" value="INTEGRAL MEMBRANE PROTEIN-RELATED"/>
    <property type="match status" value="1"/>
</dbReference>
<protein>
    <recommendedName>
        <fullName evidence="4">ABC transporter permease</fullName>
    </recommendedName>
</protein>
<feature type="transmembrane region" description="Helical" evidence="1">
    <location>
        <begin position="223"/>
        <end position="241"/>
    </location>
</feature>
<feature type="transmembrane region" description="Helical" evidence="1">
    <location>
        <begin position="54"/>
        <end position="73"/>
    </location>
</feature>
<dbReference type="STRING" id="469383.Cwoe_1708"/>
<sequence length="248" mass="25381" precursor="true">MSRALSSELLKLRTTRTTAALVGSALLLVLLIVGVASATGGFSDEPNPGSDLLSIASLTPLFALVLGILAFGSEFRHGTITPSLLVTPDRVRMLVAKLIVHFVAGLLLGLVTVVLALALIAGIFSVRDIETGLSGSEAVESIVGMALANAIYAALGVGLGALIRNQVGAIVGSLAYIFVVEQLIQVIPGVDTAVEKFGFNGLTSALSLTTGDSSNTLSQVPSGLLLTVYAAVFLIAGAAVLRRRDISA</sequence>
<dbReference type="AlphaFoldDB" id="D3F159"/>
<evidence type="ECO:0000313" key="3">
    <source>
        <dbReference type="Proteomes" id="UP000008229"/>
    </source>
</evidence>
<dbReference type="RefSeq" id="WP_012933186.1">
    <property type="nucleotide sequence ID" value="NC_013739.1"/>
</dbReference>
<dbReference type="EMBL" id="CP001854">
    <property type="protein sequence ID" value="ADB50135.1"/>
    <property type="molecule type" value="Genomic_DNA"/>
</dbReference>
<keyword evidence="1" id="KW-0472">Membrane</keyword>
<dbReference type="HOGENOM" id="CLU_051674_3_0_11"/>
<feature type="transmembrane region" description="Helical" evidence="1">
    <location>
        <begin position="141"/>
        <end position="162"/>
    </location>
</feature>
<organism evidence="2 3">
    <name type="scientific">Conexibacter woesei (strain DSM 14684 / CCUG 47730 / CIP 108061 / JCM 11494 / NBRC 100937 / ID131577)</name>
    <dbReference type="NCBI Taxonomy" id="469383"/>
    <lineage>
        <taxon>Bacteria</taxon>
        <taxon>Bacillati</taxon>
        <taxon>Actinomycetota</taxon>
        <taxon>Thermoleophilia</taxon>
        <taxon>Solirubrobacterales</taxon>
        <taxon>Conexibacteraceae</taxon>
        <taxon>Conexibacter</taxon>
    </lineage>
</organism>
<evidence type="ECO:0000313" key="2">
    <source>
        <dbReference type="EMBL" id="ADB50135.1"/>
    </source>
</evidence>
<gene>
    <name evidence="2" type="ordered locus">Cwoe_1708</name>
</gene>
<proteinExistence type="predicted"/>
<dbReference type="OrthoDB" id="5244396at2"/>
<keyword evidence="3" id="KW-1185">Reference proteome</keyword>
<evidence type="ECO:0000256" key="1">
    <source>
        <dbReference type="SAM" id="Phobius"/>
    </source>
</evidence>
<dbReference type="PANTHER" id="PTHR37305:SF1">
    <property type="entry name" value="MEMBRANE PROTEIN"/>
    <property type="match status" value="1"/>
</dbReference>
<evidence type="ECO:0008006" key="4">
    <source>
        <dbReference type="Google" id="ProtNLM"/>
    </source>
</evidence>
<keyword evidence="1" id="KW-0812">Transmembrane</keyword>
<accession>D3F159</accession>
<feature type="transmembrane region" description="Helical" evidence="1">
    <location>
        <begin position="169"/>
        <end position="187"/>
    </location>
</feature>
<reference evidence="2 3" key="1">
    <citation type="journal article" date="2010" name="Stand. Genomic Sci.">
        <title>Complete genome sequence of Conexibacter woesei type strain (ID131577).</title>
        <authorList>
            <person name="Pukall R."/>
            <person name="Lapidus A."/>
            <person name="Glavina Del Rio T."/>
            <person name="Copeland A."/>
            <person name="Tice H."/>
            <person name="Cheng J.-F."/>
            <person name="Lucas S."/>
            <person name="Chen F."/>
            <person name="Nolan M."/>
            <person name="Bruce D."/>
            <person name="Goodwin L."/>
            <person name="Pitluck S."/>
            <person name="Mavromatis K."/>
            <person name="Ivanova N."/>
            <person name="Ovchinnikova G."/>
            <person name="Pati A."/>
            <person name="Chen A."/>
            <person name="Palaniappan K."/>
            <person name="Land M."/>
            <person name="Hauser L."/>
            <person name="Chang Y.-J."/>
            <person name="Jeffries C.D."/>
            <person name="Chain P."/>
            <person name="Meincke L."/>
            <person name="Sims D."/>
            <person name="Brettin T."/>
            <person name="Detter J.C."/>
            <person name="Rohde M."/>
            <person name="Goeker M."/>
            <person name="Bristow J."/>
            <person name="Eisen J.A."/>
            <person name="Markowitz V."/>
            <person name="Kyrpides N.C."/>
            <person name="Klenk H.-P."/>
            <person name="Hugenholtz P."/>
        </authorList>
    </citation>
    <scope>NUCLEOTIDE SEQUENCE [LARGE SCALE GENOMIC DNA]</scope>
    <source>
        <strain evidence="3">DSM 14684 / CIP 108061 / JCM 11494 / NBRC 100937 / ID131577</strain>
    </source>
</reference>
<keyword evidence="1" id="KW-1133">Transmembrane helix</keyword>
<dbReference type="Proteomes" id="UP000008229">
    <property type="component" value="Chromosome"/>
</dbReference>
<reference evidence="3" key="2">
    <citation type="submission" date="2010-01" db="EMBL/GenBank/DDBJ databases">
        <title>The complete genome of Conexibacter woesei DSM 14684.</title>
        <authorList>
            <consortium name="US DOE Joint Genome Institute (JGI-PGF)"/>
            <person name="Lucas S."/>
            <person name="Copeland A."/>
            <person name="Lapidus A."/>
            <person name="Glavina del Rio T."/>
            <person name="Dalin E."/>
            <person name="Tice H."/>
            <person name="Bruce D."/>
            <person name="Goodwin L."/>
            <person name="Pitluck S."/>
            <person name="Kyrpides N."/>
            <person name="Mavromatis K."/>
            <person name="Ivanova N."/>
            <person name="Mikhailova N."/>
            <person name="Chertkov O."/>
            <person name="Brettin T."/>
            <person name="Detter J.C."/>
            <person name="Han C."/>
            <person name="Larimer F."/>
            <person name="Land M."/>
            <person name="Hauser L."/>
            <person name="Markowitz V."/>
            <person name="Cheng J.-F."/>
            <person name="Hugenholtz P."/>
            <person name="Woyke T."/>
            <person name="Wu D."/>
            <person name="Pukall R."/>
            <person name="Steenblock K."/>
            <person name="Schneider S."/>
            <person name="Klenk H.-P."/>
            <person name="Eisen J.A."/>
        </authorList>
    </citation>
    <scope>NUCLEOTIDE SEQUENCE [LARGE SCALE GENOMIC DNA]</scope>
    <source>
        <strain evidence="3">DSM 14684 / CIP 108061 / JCM 11494 / NBRC 100937 / ID131577</strain>
    </source>
</reference>
<dbReference type="Pfam" id="PF12730">
    <property type="entry name" value="ABC2_membrane_4"/>
    <property type="match status" value="1"/>
</dbReference>
<dbReference type="eggNOG" id="COG1277">
    <property type="taxonomic scope" value="Bacteria"/>
</dbReference>
<feature type="transmembrane region" description="Helical" evidence="1">
    <location>
        <begin position="94"/>
        <end position="121"/>
    </location>
</feature>
<dbReference type="KEGG" id="cwo:Cwoe_1708"/>